<dbReference type="STRING" id="429701.A0A2G9GNT1"/>
<dbReference type="SUPFAM" id="SSF141562">
    <property type="entry name" value="At5g01610-like"/>
    <property type="match status" value="1"/>
</dbReference>
<keyword evidence="2" id="KW-1185">Reference proteome</keyword>
<sequence>MTTLTNAIGAHRSSAEIVHRANCKDKTVKLLEEFSLPRGLLPVDEIEEFGFNRSTGFIWWKLKSKKEHKFKRIGKTVVYSPEITAFIEKGHLYKITGVKARELFVLAVVCDVLVGKPSADTIKFTNPVGLSRSHPVSAFEVEDDENGRK</sequence>
<dbReference type="PANTHER" id="PTHR31676:SF193">
    <property type="entry name" value="DUF538 FAMILY PROTEIN"/>
    <property type="match status" value="1"/>
</dbReference>
<dbReference type="InterPro" id="IPR007493">
    <property type="entry name" value="DUF538"/>
</dbReference>
<dbReference type="AlphaFoldDB" id="A0A2G9GNT1"/>
<evidence type="ECO:0000313" key="1">
    <source>
        <dbReference type="EMBL" id="PIN06923.1"/>
    </source>
</evidence>
<dbReference type="Proteomes" id="UP000231279">
    <property type="component" value="Unassembled WGS sequence"/>
</dbReference>
<comment type="caution">
    <text evidence="1">The sequence shown here is derived from an EMBL/GenBank/DDBJ whole genome shotgun (WGS) entry which is preliminary data.</text>
</comment>
<proteinExistence type="predicted"/>
<evidence type="ECO:0000313" key="2">
    <source>
        <dbReference type="Proteomes" id="UP000231279"/>
    </source>
</evidence>
<name>A0A2G9GNT1_9LAMI</name>
<dbReference type="EMBL" id="NKXS01004278">
    <property type="protein sequence ID" value="PIN06923.1"/>
    <property type="molecule type" value="Genomic_DNA"/>
</dbReference>
<dbReference type="Gene3D" id="2.30.240.10">
    <property type="entry name" value="At5g01610-like"/>
    <property type="match status" value="1"/>
</dbReference>
<dbReference type="InterPro" id="IPR036758">
    <property type="entry name" value="At5g01610-like"/>
</dbReference>
<dbReference type="Pfam" id="PF04398">
    <property type="entry name" value="DUF538"/>
    <property type="match status" value="1"/>
</dbReference>
<accession>A0A2G9GNT1</accession>
<organism evidence="1 2">
    <name type="scientific">Handroanthus impetiginosus</name>
    <dbReference type="NCBI Taxonomy" id="429701"/>
    <lineage>
        <taxon>Eukaryota</taxon>
        <taxon>Viridiplantae</taxon>
        <taxon>Streptophyta</taxon>
        <taxon>Embryophyta</taxon>
        <taxon>Tracheophyta</taxon>
        <taxon>Spermatophyta</taxon>
        <taxon>Magnoliopsida</taxon>
        <taxon>eudicotyledons</taxon>
        <taxon>Gunneridae</taxon>
        <taxon>Pentapetalae</taxon>
        <taxon>asterids</taxon>
        <taxon>lamiids</taxon>
        <taxon>Lamiales</taxon>
        <taxon>Bignoniaceae</taxon>
        <taxon>Crescentiina</taxon>
        <taxon>Tabebuia alliance</taxon>
        <taxon>Handroanthus</taxon>
    </lineage>
</organism>
<dbReference type="OrthoDB" id="905938at2759"/>
<gene>
    <name evidence="1" type="ORF">CDL12_20518</name>
</gene>
<reference evidence="2" key="1">
    <citation type="journal article" date="2018" name="Gigascience">
        <title>Genome assembly of the Pink Ipe (Handroanthus impetiginosus, Bignoniaceae), a highly valued, ecologically keystone Neotropical timber forest tree.</title>
        <authorList>
            <person name="Silva-Junior O.B."/>
            <person name="Grattapaglia D."/>
            <person name="Novaes E."/>
            <person name="Collevatti R.G."/>
        </authorList>
    </citation>
    <scope>NUCLEOTIDE SEQUENCE [LARGE SCALE GENOMIC DNA]</scope>
    <source>
        <strain evidence="2">cv. UFG-1</strain>
    </source>
</reference>
<protein>
    <submittedName>
        <fullName evidence="1">Uncharacterized protein</fullName>
    </submittedName>
</protein>
<dbReference type="PANTHER" id="PTHR31676">
    <property type="entry name" value="T31J12.3 PROTEIN-RELATED"/>
    <property type="match status" value="1"/>
</dbReference>